<dbReference type="Pfam" id="PF13508">
    <property type="entry name" value="Acetyltransf_7"/>
    <property type="match status" value="1"/>
</dbReference>
<dbReference type="Gene3D" id="3.40.630.30">
    <property type="match status" value="1"/>
</dbReference>
<feature type="domain" description="N-acetyltransferase" evidence="1">
    <location>
        <begin position="1"/>
        <end position="112"/>
    </location>
</feature>
<dbReference type="CDD" id="cd04301">
    <property type="entry name" value="NAT_SF"/>
    <property type="match status" value="1"/>
</dbReference>
<evidence type="ECO:0000313" key="3">
    <source>
        <dbReference type="Proteomes" id="UP000282322"/>
    </source>
</evidence>
<protein>
    <submittedName>
        <fullName evidence="2">N-acetyltransferase</fullName>
    </submittedName>
</protein>
<comment type="caution">
    <text evidence="2">The sequence shown here is derived from an EMBL/GenBank/DDBJ whole genome shotgun (WGS) entry which is preliminary data.</text>
</comment>
<dbReference type="SUPFAM" id="SSF55729">
    <property type="entry name" value="Acyl-CoA N-acyltransferases (Nat)"/>
    <property type="match status" value="1"/>
</dbReference>
<evidence type="ECO:0000313" key="2">
    <source>
        <dbReference type="EMBL" id="RRJ28591.1"/>
    </source>
</evidence>
<dbReference type="PROSITE" id="PS51186">
    <property type="entry name" value="GNAT"/>
    <property type="match status" value="1"/>
</dbReference>
<dbReference type="InterPro" id="IPR016181">
    <property type="entry name" value="Acyl_CoA_acyltransferase"/>
</dbReference>
<organism evidence="2 3">
    <name type="scientific">Halocatena pleomorpha</name>
    <dbReference type="NCBI Taxonomy" id="1785090"/>
    <lineage>
        <taxon>Archaea</taxon>
        <taxon>Methanobacteriati</taxon>
        <taxon>Methanobacteriota</taxon>
        <taxon>Stenosarchaea group</taxon>
        <taxon>Halobacteria</taxon>
        <taxon>Halobacteriales</taxon>
        <taxon>Natronomonadaceae</taxon>
        <taxon>Halocatena</taxon>
    </lineage>
</organism>
<dbReference type="Proteomes" id="UP000282322">
    <property type="component" value="Unassembled WGS sequence"/>
</dbReference>
<evidence type="ECO:0000259" key="1">
    <source>
        <dbReference type="PROSITE" id="PS51186"/>
    </source>
</evidence>
<keyword evidence="3" id="KW-1185">Reference proteome</keyword>
<name>A0A3P3R532_9EURY</name>
<dbReference type="InterPro" id="IPR000182">
    <property type="entry name" value="GNAT_dom"/>
</dbReference>
<sequence>MLPTVMAILDAALLDIAVETVRDRLSSGAVLVATEEDRILGTVVLNDTHIEAIAVRPNRRGQGIGTALVDAASTRGRLTAAFRPGVSEFYESLGFDIERTGDRWRGVTPTAR</sequence>
<accession>A0A3P3R532</accession>
<reference evidence="2 3" key="1">
    <citation type="submission" date="2018-11" db="EMBL/GenBank/DDBJ databases">
        <title>Taxonoimc description of Halomarina strain SPP-AMP-1.</title>
        <authorList>
            <person name="Pal Y."/>
            <person name="Srinivasana K."/>
            <person name="Verma A."/>
            <person name="Kumar P."/>
        </authorList>
    </citation>
    <scope>NUCLEOTIDE SEQUENCE [LARGE SCALE GENOMIC DNA]</scope>
    <source>
        <strain evidence="2 3">SPP-AMP-1</strain>
    </source>
</reference>
<dbReference type="EMBL" id="RRCH01000035">
    <property type="protein sequence ID" value="RRJ28591.1"/>
    <property type="molecule type" value="Genomic_DNA"/>
</dbReference>
<dbReference type="GO" id="GO:0016747">
    <property type="term" value="F:acyltransferase activity, transferring groups other than amino-acyl groups"/>
    <property type="evidence" value="ECO:0007669"/>
    <property type="project" value="InterPro"/>
</dbReference>
<dbReference type="AlphaFoldDB" id="A0A3P3R532"/>
<proteinExistence type="predicted"/>
<gene>
    <name evidence="2" type="ORF">EIK79_15325</name>
</gene>